<dbReference type="Proteomes" id="UP000474054">
    <property type="component" value="Unassembled WGS sequence"/>
</dbReference>
<dbReference type="EMBL" id="WHYS01000002">
    <property type="protein sequence ID" value="MQL55873.1"/>
    <property type="molecule type" value="Genomic_DNA"/>
</dbReference>
<dbReference type="GeneID" id="42779238"/>
<dbReference type="Proteomes" id="UP000426328">
    <property type="component" value="Chromosome"/>
</dbReference>
<accession>A0A650CV96</accession>
<keyword evidence="3" id="KW-1185">Reference proteome</keyword>
<evidence type="ECO:0000313" key="3">
    <source>
        <dbReference type="Proteomes" id="UP000426328"/>
    </source>
</evidence>
<evidence type="ECO:0000313" key="2">
    <source>
        <dbReference type="EMBL" id="QGR21562.1"/>
    </source>
</evidence>
<protein>
    <submittedName>
        <fullName evidence="2">Uncharacterized protein</fullName>
    </submittedName>
</protein>
<evidence type="ECO:0000313" key="4">
    <source>
        <dbReference type="Proteomes" id="UP000474054"/>
    </source>
</evidence>
<proteinExistence type="predicted"/>
<evidence type="ECO:0000313" key="1">
    <source>
        <dbReference type="EMBL" id="MQL55873.1"/>
    </source>
</evidence>
<organism evidence="2 3">
    <name type="scientific">Acidianus ambivalens</name>
    <name type="common">Desulfurolobus ambivalens</name>
    <dbReference type="NCBI Taxonomy" id="2283"/>
    <lineage>
        <taxon>Archaea</taxon>
        <taxon>Thermoproteota</taxon>
        <taxon>Thermoprotei</taxon>
        <taxon>Sulfolobales</taxon>
        <taxon>Sulfolobaceae</taxon>
        <taxon>Acidianus</taxon>
    </lineage>
</organism>
<reference evidence="1 4" key="1">
    <citation type="submission" date="2019-10" db="EMBL/GenBank/DDBJ databases">
        <title>Comparative genomics of sulfur disproportionating microorganisms.</title>
        <authorList>
            <person name="Ward L.M."/>
            <person name="Bertran E."/>
            <person name="Johnston D."/>
        </authorList>
    </citation>
    <scope>NUCLEOTIDE SEQUENCE [LARGE SCALE GENOMIC DNA]</scope>
    <source>
        <strain evidence="1 4">DSM 3772</strain>
    </source>
</reference>
<dbReference type="EMBL" id="CP045482">
    <property type="protein sequence ID" value="QGR21562.1"/>
    <property type="molecule type" value="Genomic_DNA"/>
</dbReference>
<gene>
    <name evidence="2" type="ORF">D1866_05830</name>
    <name evidence="1" type="ORF">GFB69_08995</name>
</gene>
<dbReference type="KEGG" id="aamb:D1866_05830"/>
<name>A0A650CV96_ACIAM</name>
<sequence length="176" mass="19783">MVELSIESNYSNNVSPAEEIKVGHALAHIVAAASIVEEIEGELPEVNDTVRKYADAWIMEMAPIDYYPGLAEMLGCRIKKKLTQIFDEITEEELATTLDDVIELKRALDNGEIVYNYADIEVRIERLLRALGVEINDFASVLDTPDFYLKLRRLLAILVVAIGISSVRTKWIAESQ</sequence>
<reference evidence="2 3" key="2">
    <citation type="submission" date="2019-10" db="EMBL/GenBank/DDBJ databases">
        <title>Genome Sequences from Six Type Strain Members of the Archaeal Family Sulfolobaceae: Acidianus ambivalens, Acidianus infernus, Metallosphaera prunae, Stygiolobus azoricus, Sulfolobus metallicus, and Sulfurisphaera ohwakuensis.</title>
        <authorList>
            <person name="Counts J.A."/>
            <person name="Kelly R.M."/>
        </authorList>
    </citation>
    <scope>NUCLEOTIDE SEQUENCE [LARGE SCALE GENOMIC DNA]</scope>
    <source>
        <strain evidence="2 3">LEI 10</strain>
    </source>
</reference>
<dbReference type="RefSeq" id="WP_155861088.1">
    <property type="nucleotide sequence ID" value="NZ_CP045482.1"/>
</dbReference>
<dbReference type="AlphaFoldDB" id="A0A650CV96"/>